<organism evidence="4 6">
    <name type="scientific">Alcaligenes faecalis</name>
    <dbReference type="NCBI Taxonomy" id="511"/>
    <lineage>
        <taxon>Bacteria</taxon>
        <taxon>Pseudomonadati</taxon>
        <taxon>Pseudomonadota</taxon>
        <taxon>Betaproteobacteria</taxon>
        <taxon>Burkholderiales</taxon>
        <taxon>Alcaligenaceae</taxon>
        <taxon>Alcaligenes</taxon>
    </lineage>
</organism>
<dbReference type="HAMAP" id="MF_01187">
    <property type="entry name" value="UPF0434"/>
    <property type="match status" value="1"/>
</dbReference>
<comment type="similarity">
    <text evidence="1">In the N-terminal section; belongs to the LpxK family.</text>
</comment>
<reference evidence="5 7" key="3">
    <citation type="submission" date="2022-05" db="EMBL/GenBank/DDBJ databases">
        <title>Complete sequence of strain NY11312.</title>
        <authorList>
            <person name="Zhou D."/>
        </authorList>
    </citation>
    <scope>NUCLEOTIDE SEQUENCE [LARGE SCALE GENOMIC DNA]</scope>
    <source>
        <strain evidence="5 7">NY11312</strain>
    </source>
</reference>
<accession>A0A0M7GFN2</accession>
<dbReference type="RefSeq" id="WP_042487903.1">
    <property type="nucleotide sequence ID" value="NZ_CAXOJJ010000002.1"/>
</dbReference>
<dbReference type="GO" id="GO:0005829">
    <property type="term" value="C:cytosol"/>
    <property type="evidence" value="ECO:0007669"/>
    <property type="project" value="TreeGrafter"/>
</dbReference>
<name>A0A0M7GFN2_ALCFA</name>
<evidence type="ECO:0000256" key="2">
    <source>
        <dbReference type="ARBA" id="ARBA00061381"/>
    </source>
</evidence>
<dbReference type="FunFam" id="2.20.25.10:FF:000002">
    <property type="entry name" value="UPF0434 protein YcaR"/>
    <property type="match status" value="1"/>
</dbReference>
<evidence type="ECO:0000256" key="1">
    <source>
        <dbReference type="ARBA" id="ARBA00061313"/>
    </source>
</evidence>
<comment type="similarity">
    <text evidence="2">In the C-terminal section; belongs to the UPF0434 family.</text>
</comment>
<gene>
    <name evidence="4" type="ORF">DF183_15500</name>
    <name evidence="5" type="ORF">M2J83_08145</name>
</gene>
<dbReference type="OrthoDB" id="9812205at2"/>
<dbReference type="EMBL" id="CP096916">
    <property type="protein sequence ID" value="WBM39771.1"/>
    <property type="molecule type" value="Genomic_DNA"/>
</dbReference>
<comment type="similarity">
    <text evidence="3">Belongs to the UPF0434 family.</text>
</comment>
<evidence type="ECO:0000313" key="7">
    <source>
        <dbReference type="Proteomes" id="UP001211866"/>
    </source>
</evidence>
<dbReference type="SUPFAM" id="SSF158997">
    <property type="entry name" value="Trm112p-like"/>
    <property type="match status" value="1"/>
</dbReference>
<dbReference type="Gene3D" id="2.20.25.10">
    <property type="match status" value="1"/>
</dbReference>
<protein>
    <recommendedName>
        <fullName evidence="3">UPF0434 protein DF183_15500</fullName>
    </recommendedName>
</protein>
<dbReference type="STRING" id="511.UZ73_16585"/>
<dbReference type="InterPro" id="IPR005651">
    <property type="entry name" value="Trm112-like"/>
</dbReference>
<dbReference type="KEGG" id="afa:UZ73_16585"/>
<reference evidence="4 6" key="2">
    <citation type="submission" date="2018-05" db="EMBL/GenBank/DDBJ databases">
        <authorList>
            <person name="Lanie J.A."/>
            <person name="Ng W.-L."/>
            <person name="Kazmierczak K.M."/>
            <person name="Andrzejewski T.M."/>
            <person name="Davidsen T.M."/>
            <person name="Wayne K.J."/>
            <person name="Tettelin H."/>
            <person name="Glass J.I."/>
            <person name="Rusch D."/>
            <person name="Podicherti R."/>
            <person name="Tsui H.-C.T."/>
            <person name="Winkler M.E."/>
        </authorList>
    </citation>
    <scope>NUCLEOTIDE SEQUENCE [LARGE SCALE GENOMIC DNA]</scope>
    <source>
        <strain evidence="4 6">YBY</strain>
    </source>
</reference>
<dbReference type="Proteomes" id="UP001211866">
    <property type="component" value="Chromosome"/>
</dbReference>
<accession>A0A0S2JVD0</accession>
<sequence>METRLLEVLVCPLCKGPLRHDREQQELVCKADKLAFPVVDGIPTMLINEARQLDAQEPASN</sequence>
<keyword evidence="7" id="KW-1185">Reference proteome</keyword>
<evidence type="ECO:0000313" key="6">
    <source>
        <dbReference type="Proteomes" id="UP000245216"/>
    </source>
</evidence>
<proteinExistence type="inferred from homology"/>
<dbReference type="PANTHER" id="PTHR33505">
    <property type="entry name" value="ZGC:162634"/>
    <property type="match status" value="1"/>
</dbReference>
<reference evidence="4 6" key="1">
    <citation type="submission" date="2018-05" db="EMBL/GenBank/DDBJ databases">
        <title>Genome Sequence of an Efficient Indole-Degrading Bacterium, Alcaligenes sp.YBY.</title>
        <authorList>
            <person name="Yang B."/>
        </authorList>
    </citation>
    <scope>NUCLEOTIDE SEQUENCE [LARGE SCALE GENOMIC DNA]</scope>
    <source>
        <strain evidence="4 6">YBY</strain>
    </source>
</reference>
<dbReference type="GeneID" id="29370337"/>
<evidence type="ECO:0000313" key="4">
    <source>
        <dbReference type="EMBL" id="PWE13228.1"/>
    </source>
</evidence>
<dbReference type="EMBL" id="QEXO01000004">
    <property type="protein sequence ID" value="PWE13228.1"/>
    <property type="molecule type" value="Genomic_DNA"/>
</dbReference>
<evidence type="ECO:0000256" key="3">
    <source>
        <dbReference type="HAMAP-Rule" id="MF_01187"/>
    </source>
</evidence>
<dbReference type="Proteomes" id="UP000245216">
    <property type="component" value="Unassembled WGS sequence"/>
</dbReference>
<dbReference type="Pfam" id="PF03966">
    <property type="entry name" value="Trm112p"/>
    <property type="match status" value="1"/>
</dbReference>
<evidence type="ECO:0000313" key="5">
    <source>
        <dbReference type="EMBL" id="WBM39771.1"/>
    </source>
</evidence>
<dbReference type="PANTHER" id="PTHR33505:SF4">
    <property type="entry name" value="PROTEIN PREY, MITOCHONDRIAL"/>
    <property type="match status" value="1"/>
</dbReference>
<dbReference type="AlphaFoldDB" id="A0A0M7GFN2"/>